<evidence type="ECO:0000256" key="7">
    <source>
        <dbReference type="SAM" id="MobiDB-lite"/>
    </source>
</evidence>
<feature type="compositionally biased region" description="Polar residues" evidence="7">
    <location>
        <begin position="1029"/>
        <end position="1042"/>
    </location>
</feature>
<feature type="transmembrane region" description="Helical" evidence="8">
    <location>
        <begin position="836"/>
        <end position="858"/>
    </location>
</feature>
<dbReference type="SMART" id="SM00303">
    <property type="entry name" value="GPS"/>
    <property type="match status" value="1"/>
</dbReference>
<feature type="transmembrane region" description="Helical" evidence="8">
    <location>
        <begin position="727"/>
        <end position="746"/>
    </location>
</feature>
<dbReference type="PRINTS" id="PR00249">
    <property type="entry name" value="GPCRSECRETIN"/>
</dbReference>
<evidence type="ECO:0000256" key="8">
    <source>
        <dbReference type="SAM" id="Phobius"/>
    </source>
</evidence>
<evidence type="ECO:0000313" key="12">
    <source>
        <dbReference type="EMBL" id="CAH3161093.1"/>
    </source>
</evidence>
<dbReference type="InterPro" id="IPR046338">
    <property type="entry name" value="GAIN_dom_sf"/>
</dbReference>
<dbReference type="SUPFAM" id="SSF81321">
    <property type="entry name" value="Family A G protein-coupled receptor-like"/>
    <property type="match status" value="1"/>
</dbReference>
<feature type="transmembrane region" description="Helical" evidence="8">
    <location>
        <begin position="907"/>
        <end position="930"/>
    </location>
</feature>
<evidence type="ECO:0008006" key="14">
    <source>
        <dbReference type="Google" id="ProtNLM"/>
    </source>
</evidence>
<protein>
    <recommendedName>
        <fullName evidence="14">G-protein coupled receptor</fullName>
    </recommendedName>
</protein>
<proteinExistence type="predicted"/>
<name>A0ABN8QBH8_9CNID</name>
<evidence type="ECO:0000313" key="13">
    <source>
        <dbReference type="Proteomes" id="UP001159405"/>
    </source>
</evidence>
<evidence type="ECO:0000256" key="5">
    <source>
        <dbReference type="ARBA" id="ARBA00023136"/>
    </source>
</evidence>
<dbReference type="PROSITE" id="PS50221">
    <property type="entry name" value="GAIN_B"/>
    <property type="match status" value="1"/>
</dbReference>
<reference evidence="12 13" key="1">
    <citation type="submission" date="2022-05" db="EMBL/GenBank/DDBJ databases">
        <authorList>
            <consortium name="Genoscope - CEA"/>
            <person name="William W."/>
        </authorList>
    </citation>
    <scope>NUCLEOTIDE SEQUENCE [LARGE SCALE GENOMIC DNA]</scope>
</reference>
<feature type="transmembrane region" description="Helical" evidence="8">
    <location>
        <begin position="796"/>
        <end position="816"/>
    </location>
</feature>
<feature type="transmembrane region" description="Helical" evidence="8">
    <location>
        <begin position="758"/>
        <end position="775"/>
    </location>
</feature>
<evidence type="ECO:0000256" key="1">
    <source>
        <dbReference type="ARBA" id="ARBA00004141"/>
    </source>
</evidence>
<dbReference type="InterPro" id="IPR017983">
    <property type="entry name" value="GPCR_2_secretin-like_CS"/>
</dbReference>
<dbReference type="InterPro" id="IPR057244">
    <property type="entry name" value="GAIN_B"/>
</dbReference>
<dbReference type="PROSITE" id="PS50261">
    <property type="entry name" value="G_PROTEIN_RECEP_F2_4"/>
    <property type="match status" value="1"/>
</dbReference>
<dbReference type="Gene3D" id="2.60.220.50">
    <property type="match status" value="1"/>
</dbReference>
<dbReference type="PROSITE" id="PS00650">
    <property type="entry name" value="G_PROTEIN_RECEP_F2_2"/>
    <property type="match status" value="1"/>
</dbReference>
<organism evidence="12 13">
    <name type="scientific">Porites lobata</name>
    <dbReference type="NCBI Taxonomy" id="104759"/>
    <lineage>
        <taxon>Eukaryota</taxon>
        <taxon>Metazoa</taxon>
        <taxon>Cnidaria</taxon>
        <taxon>Anthozoa</taxon>
        <taxon>Hexacorallia</taxon>
        <taxon>Scleractinia</taxon>
        <taxon>Fungiina</taxon>
        <taxon>Poritidae</taxon>
        <taxon>Porites</taxon>
    </lineage>
</organism>
<dbReference type="Gene3D" id="1.20.1070.10">
    <property type="entry name" value="Rhodopsin 7-helix transmembrane proteins"/>
    <property type="match status" value="1"/>
</dbReference>
<feature type="signal peptide" evidence="9">
    <location>
        <begin position="1"/>
        <end position="26"/>
    </location>
</feature>
<feature type="compositionally biased region" description="Polar residues" evidence="7">
    <location>
        <begin position="394"/>
        <end position="404"/>
    </location>
</feature>
<keyword evidence="2 8" id="KW-0812">Transmembrane</keyword>
<feature type="region of interest" description="Disordered" evidence="7">
    <location>
        <begin position="378"/>
        <end position="407"/>
    </location>
</feature>
<dbReference type="PANTHER" id="PTHR12011">
    <property type="entry name" value="ADHESION G-PROTEIN COUPLED RECEPTOR"/>
    <property type="match status" value="1"/>
</dbReference>
<dbReference type="InterPro" id="IPR000832">
    <property type="entry name" value="GPCR_2_secretin-like"/>
</dbReference>
<feature type="domain" description="GAIN-B" evidence="10">
    <location>
        <begin position="514"/>
        <end position="683"/>
    </location>
</feature>
<evidence type="ECO:0000256" key="2">
    <source>
        <dbReference type="ARBA" id="ARBA00022692"/>
    </source>
</evidence>
<gene>
    <name evidence="12" type="ORF">PLOB_00004306</name>
</gene>
<feature type="transmembrane region" description="Helical" evidence="8">
    <location>
        <begin position="690"/>
        <end position="715"/>
    </location>
</feature>
<keyword evidence="3 9" id="KW-0732">Signal</keyword>
<evidence type="ECO:0000259" key="10">
    <source>
        <dbReference type="PROSITE" id="PS50221"/>
    </source>
</evidence>
<dbReference type="Pfam" id="PF01825">
    <property type="entry name" value="GPS"/>
    <property type="match status" value="1"/>
</dbReference>
<keyword evidence="6" id="KW-1015">Disulfide bond</keyword>
<keyword evidence="13" id="KW-1185">Reference proteome</keyword>
<comment type="caution">
    <text evidence="12">The sequence shown here is derived from an EMBL/GenBank/DDBJ whole genome shotgun (WGS) entry which is preliminary data.</text>
</comment>
<evidence type="ECO:0000259" key="11">
    <source>
        <dbReference type="PROSITE" id="PS50261"/>
    </source>
</evidence>
<feature type="region of interest" description="Disordered" evidence="7">
    <location>
        <begin position="1029"/>
        <end position="1072"/>
    </location>
</feature>
<dbReference type="Proteomes" id="UP001159405">
    <property type="component" value="Unassembled WGS sequence"/>
</dbReference>
<evidence type="ECO:0000256" key="4">
    <source>
        <dbReference type="ARBA" id="ARBA00022989"/>
    </source>
</evidence>
<dbReference type="InterPro" id="IPR000203">
    <property type="entry name" value="GPS"/>
</dbReference>
<feature type="transmembrane region" description="Helical" evidence="8">
    <location>
        <begin position="879"/>
        <end position="901"/>
    </location>
</feature>
<feature type="domain" description="G-protein coupled receptors family 2 profile 2" evidence="11">
    <location>
        <begin position="692"/>
        <end position="931"/>
    </location>
</feature>
<dbReference type="InterPro" id="IPR017981">
    <property type="entry name" value="GPCR_2-like_7TM"/>
</dbReference>
<comment type="subcellular location">
    <subcellularLocation>
        <location evidence="1">Membrane</location>
        <topology evidence="1">Multi-pass membrane protein</topology>
    </subcellularLocation>
</comment>
<sequence length="1072" mass="116530">MKWGILILFPGSINIVLQCFFTAAKASVNSGNLIVGIGEVLEINTTAPSIVNNNCPSCNYNASHENRSSSSSHGEHLAAVIRFSGNIEFRNGSTVKVSGKYGLSITSQNGHILIETDIDMTCTKMVPNETCLGGFTQSSVKPLEDGNNPPKLVYKGIGPGGLRKVAFFILDTTCIPGSSHGGTALGAASKLALQSDPAYDQNDTVSLLGGSGGSCAHRPGSVAGGGAIEIVADKGCITINAIIRASAQRQTGESCSGGSGGLIRLNASHVELKEQGKLIVDGGNGKSKIGAATGLGGGAGGIIQIISPAGRLPPKVLSLKQGTKFGSCGNEEAEPGYYYFVGDNSRGANVETYPPTNPYTWSSNSSSSRPLRCFSVTPTHKRTSTDSVLRPSASEIQSSTSPTAQGDELNESAILANLASHKLLLSRNPSSKDLEDLCLNSFENYTAIQLEIAKHNPLFAVVSLQGILNAASECILETNHKFWRKNQQMPNLMQVLEDVLIATVNGTFPLEINYTLTTSNIVAQVERNFVKAVTEDIKIPHHPNVPGDSWNKESDHALIRKETFKDKENYTYVFLLYKDVKSSLPNSRSEAGKDLEVSSFVMSCFLMLDGKRVTTLSPPALLNFTTSEVENTKKQCSYWNVHKSLWENDGVKEVTAEASSKRTVCQTNHFTSFAVLIQHQNTQNSEKDKLALSIITYIGCGVSTAALAITLIVLLSIESLSSERHKIHMNLALSLLLAQALFLAGIRKTSNKVLCKTIAVFLHYFFMTAFTWMLVEGVHLYLKVVQVFKSENLKMFYYYASGWGFPLIPVSIAVALRPDSYGSREICWLSMEDGTVWAFIGPVIAVITINSFILFKVVHTVVTSAKAVKNSEHMHVKAGIKGLFVLMPILGVGWILGLFAVNKNTIVFEYAFAIINGLQGLLIFLLHCAFNSEVRQAFRRIREKSALSKEYDSNYPASFSLSQSGSSSSKKSLNSNSFDKLKAKMSFRPKKTTKLVQVQPLDESQDVTENSLQIERTFQGNNLNKLGVTDNATEMSSLNSLTVDDEERGSLKHKRLKDQQSTSKKKTQPKLK</sequence>
<evidence type="ECO:0000256" key="9">
    <source>
        <dbReference type="SAM" id="SignalP"/>
    </source>
</evidence>
<accession>A0ABN8QBH8</accession>
<dbReference type="EMBL" id="CALNXK010000119">
    <property type="protein sequence ID" value="CAH3161093.1"/>
    <property type="molecule type" value="Genomic_DNA"/>
</dbReference>
<feature type="chain" id="PRO_5045356482" description="G-protein coupled receptor" evidence="9">
    <location>
        <begin position="27"/>
        <end position="1072"/>
    </location>
</feature>
<evidence type="ECO:0000256" key="6">
    <source>
        <dbReference type="ARBA" id="ARBA00023157"/>
    </source>
</evidence>
<keyword evidence="5 8" id="KW-0472">Membrane</keyword>
<feature type="compositionally biased region" description="Basic residues" evidence="7">
    <location>
        <begin position="1063"/>
        <end position="1072"/>
    </location>
</feature>
<evidence type="ECO:0000256" key="3">
    <source>
        <dbReference type="ARBA" id="ARBA00022729"/>
    </source>
</evidence>
<dbReference type="Pfam" id="PF00002">
    <property type="entry name" value="7tm_2"/>
    <property type="match status" value="1"/>
</dbReference>
<dbReference type="PANTHER" id="PTHR12011:SF347">
    <property type="entry name" value="FI21270P1-RELATED"/>
    <property type="match status" value="1"/>
</dbReference>
<keyword evidence="4 8" id="KW-1133">Transmembrane helix</keyword>